<feature type="compositionally biased region" description="Low complexity" evidence="6">
    <location>
        <begin position="736"/>
        <end position="758"/>
    </location>
</feature>
<accession>A0A5N6R3G2</accession>
<keyword evidence="4 5" id="KW-0472">Membrane</keyword>
<dbReference type="InterPro" id="IPR002553">
    <property type="entry name" value="Clathrin/coatomer_adapt-like_N"/>
</dbReference>
<keyword evidence="3 5" id="KW-0653">Protein transport</keyword>
<dbReference type="Pfam" id="PF01602">
    <property type="entry name" value="Adaptin_N"/>
    <property type="match status" value="1"/>
</dbReference>
<evidence type="ECO:0000256" key="2">
    <source>
        <dbReference type="ARBA" id="ARBA00022448"/>
    </source>
</evidence>
<feature type="compositionally biased region" description="Basic and acidic residues" evidence="6">
    <location>
        <begin position="772"/>
        <end position="789"/>
    </location>
</feature>
<evidence type="ECO:0000259" key="7">
    <source>
        <dbReference type="Pfam" id="PF01602"/>
    </source>
</evidence>
<comment type="subunit">
    <text evidence="5">Adaptor protein complex 4 (AP-4) is a heterotetramer composed of two large adaptins, a medium adaptin and a small adaptin.</text>
</comment>
<evidence type="ECO:0000256" key="5">
    <source>
        <dbReference type="PIRNR" id="PIRNR037097"/>
    </source>
</evidence>
<dbReference type="InterPro" id="IPR016024">
    <property type="entry name" value="ARM-type_fold"/>
</dbReference>
<dbReference type="PANTHER" id="PTHR22780">
    <property type="entry name" value="ADAPTIN, ALPHA/GAMMA/EPSILON"/>
    <property type="match status" value="1"/>
</dbReference>
<comment type="function">
    <text evidence="5">Subunit of novel type of clathrin- or non-clathrin-associated protein coat involved in targeting proteins from the trans-Golgi network (TGN) to the endosomal-lysosomal system.</text>
</comment>
<sequence length="966" mass="106284">MEQLKTIGRELAMGSQGGFGQSKEFLDLVKSIGEARSKAEEDRIVLHEIETLKRRIAEPDIPKRKMKEYIIRLVYVEMLGHDASFGYIHAVKMTHDDSLLLKRTGYLAVTLFLNEDHDLIILIVNTIQKDLKSDNYLVVCAALNAVCRLINEETIPAVLPQVVELLGHAKEGVRKKAIMALHRFHHKSPSSVSHLVSNFRKRLCDNDPGVMGATLCPLFDLISVDVNSYKDLVVSFVSILKQVAERRLPKGYDYHQMPAPFIQIRLLKILALLGSGDKLASENMYTVIGDIFRKCDSSSNIGNAVLYECICCVSSIYPNPKLLEAAAEVISRFLKSDSHNLKYLGIDALGRLIKISPEIAEQHQLAVIDCLEDPDDTLKRKTFELLYKMTKSSNVEVIVNRMIDYMISINDNHYKTYIASRCVELAEQFAPSNHWFIQTMNKVFEHAGDLVNIKVAHNLMRLIAEGFGEDDDAADSQLRSSAVESYLLIIGEPKLPSVFLQVICWVLGEYGTADGKYSASYITGKLCDVAESYSNDETVKAYAVTAIMKIYAFEIAAGRKVDMLDECQSLVEELSASNSTDLQQRAYELQAVISLDARAVESIMPSDASCEDIEIDGNLSFLNSYVQQALENGAQPYIPESERSGMLNISNFRSQDQLEVSMHGLRFEAYELPKPPVPSRIPPPLLAPSAELVPVSEPSYSRETHQVATVPSVSDSGSLELKLRLDGVQRKWGKPTYSSPSSSTSNSTSQNTVNGTTTQVDGASNVNSKARTTYDSRRPQVEISPEKQKLAASLFGGSSQTEKRPTLASHKAAKASSHAAEKSQAPKAVVVSNEVTVEKTNHQPPPDLLDLGEPTVTTSSAPLVDPFKQLEGLLDSTQVTSTVNHGATESPDIISLYANTPASVQSSSAEISVPSNKDDINVTSTLATQFIKGPNPKDALEKDALVRQLGVTPSSQNPNLFRDLLG</sequence>
<feature type="region of interest" description="Disordered" evidence="6">
    <location>
        <begin position="731"/>
        <end position="828"/>
    </location>
</feature>
<feature type="domain" description="Clathrin/coatomer adaptor adaptin-like N-terminal" evidence="7">
    <location>
        <begin position="56"/>
        <end position="595"/>
    </location>
</feature>
<dbReference type="GO" id="GO:0016192">
    <property type="term" value="P:vesicle-mediated transport"/>
    <property type="evidence" value="ECO:0007669"/>
    <property type="project" value="UniProtKB-UniRule"/>
</dbReference>
<evidence type="ECO:0000256" key="4">
    <source>
        <dbReference type="ARBA" id="ARBA00023136"/>
    </source>
</evidence>
<evidence type="ECO:0000313" key="9">
    <source>
        <dbReference type="Proteomes" id="UP000327013"/>
    </source>
</evidence>
<feature type="compositionally biased region" description="Polar residues" evidence="6">
    <location>
        <begin position="759"/>
        <end position="771"/>
    </location>
</feature>
<dbReference type="OrthoDB" id="29308at2759"/>
<name>A0A5N6R3G2_9ROSI</name>
<reference evidence="8 9" key="1">
    <citation type="submission" date="2019-06" db="EMBL/GenBank/DDBJ databases">
        <title>A chromosomal-level reference genome of Carpinus fangiana (Coryloideae, Betulaceae).</title>
        <authorList>
            <person name="Yang X."/>
            <person name="Wang Z."/>
            <person name="Zhang L."/>
            <person name="Hao G."/>
            <person name="Liu J."/>
            <person name="Yang Y."/>
        </authorList>
    </citation>
    <scope>NUCLEOTIDE SEQUENCE [LARGE SCALE GENOMIC DNA]</scope>
    <source>
        <strain evidence="8">Cfa_2016G</strain>
        <tissue evidence="8">Leaf</tissue>
    </source>
</reference>
<keyword evidence="5" id="KW-0333">Golgi apparatus</keyword>
<comment type="similarity">
    <text evidence="5">Belongs to the adaptor complexes large subunit family.</text>
</comment>
<dbReference type="InterPro" id="IPR050840">
    <property type="entry name" value="Adaptor_Complx_Large_Subunit"/>
</dbReference>
<proteinExistence type="inferred from homology"/>
<dbReference type="AlphaFoldDB" id="A0A5N6R3G2"/>
<dbReference type="PIRSF" id="PIRSF037097">
    <property type="entry name" value="AP4_complex_epsilon"/>
    <property type="match status" value="1"/>
</dbReference>
<comment type="subcellular location">
    <subcellularLocation>
        <location evidence="1">Endomembrane system</location>
    </subcellularLocation>
</comment>
<keyword evidence="9" id="KW-1185">Reference proteome</keyword>
<dbReference type="Gene3D" id="1.25.10.10">
    <property type="entry name" value="Leucine-rich Repeat Variant"/>
    <property type="match status" value="1"/>
</dbReference>
<feature type="region of interest" description="Disordered" evidence="6">
    <location>
        <begin position="696"/>
        <end position="716"/>
    </location>
</feature>
<feature type="compositionally biased region" description="Low complexity" evidence="6">
    <location>
        <begin position="808"/>
        <end position="825"/>
    </location>
</feature>
<dbReference type="Proteomes" id="UP000327013">
    <property type="component" value="Chromosome 5"/>
</dbReference>
<dbReference type="GO" id="GO:0012505">
    <property type="term" value="C:endomembrane system"/>
    <property type="evidence" value="ECO:0007669"/>
    <property type="project" value="UniProtKB-SubCell"/>
</dbReference>
<keyword evidence="2 5" id="KW-0813">Transport</keyword>
<evidence type="ECO:0000256" key="1">
    <source>
        <dbReference type="ARBA" id="ARBA00004308"/>
    </source>
</evidence>
<dbReference type="InterPro" id="IPR017109">
    <property type="entry name" value="AP4_complex_esu"/>
</dbReference>
<organism evidence="8 9">
    <name type="scientific">Carpinus fangiana</name>
    <dbReference type="NCBI Taxonomy" id="176857"/>
    <lineage>
        <taxon>Eukaryota</taxon>
        <taxon>Viridiplantae</taxon>
        <taxon>Streptophyta</taxon>
        <taxon>Embryophyta</taxon>
        <taxon>Tracheophyta</taxon>
        <taxon>Spermatophyta</taxon>
        <taxon>Magnoliopsida</taxon>
        <taxon>eudicotyledons</taxon>
        <taxon>Gunneridae</taxon>
        <taxon>Pentapetalae</taxon>
        <taxon>rosids</taxon>
        <taxon>fabids</taxon>
        <taxon>Fagales</taxon>
        <taxon>Betulaceae</taxon>
        <taxon>Carpinus</taxon>
    </lineage>
</organism>
<dbReference type="GO" id="GO:0030124">
    <property type="term" value="C:AP-4 adaptor complex"/>
    <property type="evidence" value="ECO:0007669"/>
    <property type="project" value="UniProtKB-UniRule"/>
</dbReference>
<evidence type="ECO:0000313" key="8">
    <source>
        <dbReference type="EMBL" id="KAE8055466.1"/>
    </source>
</evidence>
<dbReference type="EMBL" id="CM017325">
    <property type="protein sequence ID" value="KAE8055466.1"/>
    <property type="molecule type" value="Genomic_DNA"/>
</dbReference>
<protein>
    <recommendedName>
        <fullName evidence="5">AP-4 complex subunit epsilon</fullName>
    </recommendedName>
</protein>
<dbReference type="SUPFAM" id="SSF48371">
    <property type="entry name" value="ARM repeat"/>
    <property type="match status" value="1"/>
</dbReference>
<dbReference type="GO" id="GO:0006886">
    <property type="term" value="P:intracellular protein transport"/>
    <property type="evidence" value="ECO:0007669"/>
    <property type="project" value="UniProtKB-UniRule"/>
</dbReference>
<dbReference type="InterPro" id="IPR011989">
    <property type="entry name" value="ARM-like"/>
</dbReference>
<feature type="compositionally biased region" description="Polar residues" evidence="6">
    <location>
        <begin position="706"/>
        <end position="716"/>
    </location>
</feature>
<gene>
    <name evidence="8" type="ORF">FH972_012306</name>
</gene>
<evidence type="ECO:0000256" key="3">
    <source>
        <dbReference type="ARBA" id="ARBA00022927"/>
    </source>
</evidence>
<evidence type="ECO:0000256" key="6">
    <source>
        <dbReference type="SAM" id="MobiDB-lite"/>
    </source>
</evidence>